<name>A0A6N9T6U9_9HYPH</name>
<accession>A0A6N9T6U9</accession>
<organism evidence="6 7">
    <name type="scientific">Jiella pacifica</name>
    <dbReference type="NCBI Taxonomy" id="2696469"/>
    <lineage>
        <taxon>Bacteria</taxon>
        <taxon>Pseudomonadati</taxon>
        <taxon>Pseudomonadota</taxon>
        <taxon>Alphaproteobacteria</taxon>
        <taxon>Hyphomicrobiales</taxon>
        <taxon>Aurantimonadaceae</taxon>
        <taxon>Jiella</taxon>
    </lineage>
</organism>
<comment type="similarity">
    <text evidence="4">Belongs to the cyclic nucleotide phosphodiesterase class-III family.</text>
</comment>
<evidence type="ECO:0000313" key="6">
    <source>
        <dbReference type="EMBL" id="NDW05796.1"/>
    </source>
</evidence>
<dbReference type="Pfam" id="PF00149">
    <property type="entry name" value="Metallophos"/>
    <property type="match status" value="1"/>
</dbReference>
<evidence type="ECO:0000256" key="4">
    <source>
        <dbReference type="ARBA" id="ARBA00025742"/>
    </source>
</evidence>
<evidence type="ECO:0000256" key="1">
    <source>
        <dbReference type="ARBA" id="ARBA00022723"/>
    </source>
</evidence>
<dbReference type="GO" id="GO:0046872">
    <property type="term" value="F:metal ion binding"/>
    <property type="evidence" value="ECO:0007669"/>
    <property type="project" value="UniProtKB-KW"/>
</dbReference>
<dbReference type="PANTHER" id="PTHR42988">
    <property type="entry name" value="PHOSPHOHYDROLASE"/>
    <property type="match status" value="1"/>
</dbReference>
<evidence type="ECO:0000256" key="3">
    <source>
        <dbReference type="ARBA" id="ARBA00023004"/>
    </source>
</evidence>
<proteinExistence type="inferred from homology"/>
<gene>
    <name evidence="6" type="ORF">GTK09_15330</name>
</gene>
<keyword evidence="7" id="KW-1185">Reference proteome</keyword>
<dbReference type="GO" id="GO:0016787">
    <property type="term" value="F:hydrolase activity"/>
    <property type="evidence" value="ECO:0007669"/>
    <property type="project" value="UniProtKB-KW"/>
</dbReference>
<dbReference type="PANTHER" id="PTHR42988:SF2">
    <property type="entry name" value="CYCLIC NUCLEOTIDE PHOSPHODIESTERASE CBUA0032-RELATED"/>
    <property type="match status" value="1"/>
</dbReference>
<evidence type="ECO:0000313" key="7">
    <source>
        <dbReference type="Proteomes" id="UP000469011"/>
    </source>
</evidence>
<keyword evidence="2" id="KW-0378">Hydrolase</keyword>
<reference evidence="6 7" key="1">
    <citation type="submission" date="2020-01" db="EMBL/GenBank/DDBJ databases">
        <title>Jiella pacifica sp. nov.</title>
        <authorList>
            <person name="Xue Z."/>
            <person name="Zhu S."/>
            <person name="Chen J."/>
            <person name="Yang J."/>
        </authorList>
    </citation>
    <scope>NUCLEOTIDE SEQUENCE [LARGE SCALE GENOMIC DNA]</scope>
    <source>
        <strain evidence="6 7">40Bstr34</strain>
    </source>
</reference>
<dbReference type="AlphaFoldDB" id="A0A6N9T6U9"/>
<keyword evidence="1" id="KW-0479">Metal-binding</keyword>
<dbReference type="InterPro" id="IPR004843">
    <property type="entry name" value="Calcineurin-like_PHP"/>
</dbReference>
<dbReference type="Proteomes" id="UP000469011">
    <property type="component" value="Unassembled WGS sequence"/>
</dbReference>
<evidence type="ECO:0000256" key="2">
    <source>
        <dbReference type="ARBA" id="ARBA00022801"/>
    </source>
</evidence>
<sequence>MLLAHLSDLHFGRHDSKAAEDLAADVKRLAPDLVIVSGDFTQDGTKSEFRQAEEFLQELGLPTFCIPGNHDVPARNIARRLVDPYGLYRRFISEELEPFVEMNGVAIAGLKTSRRMRLGLNWAHGSLSRDQIGGLEERFAASHPAAIRVVVAHHPLMLPETPFAMKTVKRADLALQTFAELGVRLVLSGHFHLTYQRKHALPGEVRDWKPTTSGERRAEKAPLIVAQAASAISTRLRGEPNAYNAITIADGKIAVKVREWRDGAWTAQQST</sequence>
<feature type="domain" description="Calcineurin-like phosphoesterase" evidence="5">
    <location>
        <begin position="1"/>
        <end position="192"/>
    </location>
</feature>
<dbReference type="EMBL" id="JAAAMG010000012">
    <property type="protein sequence ID" value="NDW05796.1"/>
    <property type="molecule type" value="Genomic_DNA"/>
</dbReference>
<keyword evidence="3" id="KW-0408">Iron</keyword>
<protein>
    <submittedName>
        <fullName evidence="6">Metallophosphoesterase</fullName>
    </submittedName>
</protein>
<dbReference type="Gene3D" id="3.60.21.10">
    <property type="match status" value="1"/>
</dbReference>
<dbReference type="InterPro" id="IPR029052">
    <property type="entry name" value="Metallo-depent_PP-like"/>
</dbReference>
<dbReference type="InterPro" id="IPR050884">
    <property type="entry name" value="CNP_phosphodiesterase-III"/>
</dbReference>
<comment type="caution">
    <text evidence="6">The sequence shown here is derived from an EMBL/GenBank/DDBJ whole genome shotgun (WGS) entry which is preliminary data.</text>
</comment>
<evidence type="ECO:0000259" key="5">
    <source>
        <dbReference type="Pfam" id="PF00149"/>
    </source>
</evidence>
<dbReference type="RefSeq" id="WP_163464047.1">
    <property type="nucleotide sequence ID" value="NZ_JAAAMG010000012.1"/>
</dbReference>
<dbReference type="SUPFAM" id="SSF56300">
    <property type="entry name" value="Metallo-dependent phosphatases"/>
    <property type="match status" value="1"/>
</dbReference>